<gene>
    <name evidence="2" type="ORF">H9626_10290</name>
</gene>
<sequence>MSSREDILQSIRRNTRVRYEKPDYAPLEEEATRYPDLEARFKEIMTQVGGQAVTLKKGDDINQVIKSLYPEARRIASTVDEVTTSDGKKLAITCATFHPDDVETPGELDGTDLAIIDGRIGVGENGAVWIQQDVEQRAIYFISEALVILLDRRNLVSNMHEAYKRIDTGEYGYGVFISGPSKTADIEQALVMGAHGARSVTVILV</sequence>
<dbReference type="EMBL" id="JACSPQ010000011">
    <property type="protein sequence ID" value="MBD8002593.1"/>
    <property type="molecule type" value="Genomic_DNA"/>
</dbReference>
<evidence type="ECO:0000259" key="1">
    <source>
        <dbReference type="Pfam" id="PF02589"/>
    </source>
</evidence>
<proteinExistence type="predicted"/>
<comment type="caution">
    <text evidence="2">The sequence shown here is derived from an EMBL/GenBank/DDBJ whole genome shotgun (WGS) entry which is preliminary data.</text>
</comment>
<dbReference type="PANTHER" id="PTHR43682:SF1">
    <property type="entry name" value="LACTATE UTILIZATION PROTEIN C"/>
    <property type="match status" value="1"/>
</dbReference>
<dbReference type="Gene3D" id="3.40.50.10420">
    <property type="entry name" value="NagB/RpiA/CoA transferase-like"/>
    <property type="match status" value="1"/>
</dbReference>
<dbReference type="InterPro" id="IPR024185">
    <property type="entry name" value="FTHF_cligase-like_sf"/>
</dbReference>
<evidence type="ECO:0000313" key="3">
    <source>
        <dbReference type="Proteomes" id="UP000616346"/>
    </source>
</evidence>
<evidence type="ECO:0000313" key="2">
    <source>
        <dbReference type="EMBL" id="MBD8002593.1"/>
    </source>
</evidence>
<dbReference type="InterPro" id="IPR003741">
    <property type="entry name" value="LUD_dom"/>
</dbReference>
<dbReference type="InterPro" id="IPR037171">
    <property type="entry name" value="NagB/RpiA_transferase-like"/>
</dbReference>
<organism evidence="2 3">
    <name type="scientific">Phocaeicola faecium</name>
    <dbReference type="NCBI Taxonomy" id="2762213"/>
    <lineage>
        <taxon>Bacteria</taxon>
        <taxon>Pseudomonadati</taxon>
        <taxon>Bacteroidota</taxon>
        <taxon>Bacteroidia</taxon>
        <taxon>Bacteroidales</taxon>
        <taxon>Bacteroidaceae</taxon>
        <taxon>Phocaeicola</taxon>
    </lineage>
</organism>
<protein>
    <submittedName>
        <fullName evidence="2">LUD domain-containing protein</fullName>
    </submittedName>
</protein>
<keyword evidence="3" id="KW-1185">Reference proteome</keyword>
<dbReference type="Pfam" id="PF02589">
    <property type="entry name" value="LUD_dom"/>
    <property type="match status" value="1"/>
</dbReference>
<reference evidence="2 3" key="1">
    <citation type="submission" date="2020-08" db="EMBL/GenBank/DDBJ databases">
        <title>A Genomic Blueprint of the Chicken Gut Microbiome.</title>
        <authorList>
            <person name="Gilroy R."/>
            <person name="Ravi A."/>
            <person name="Getino M."/>
            <person name="Pursley I."/>
            <person name="Horton D.L."/>
            <person name="Alikhan N.-F."/>
            <person name="Baker D."/>
            <person name="Gharbi K."/>
            <person name="Hall N."/>
            <person name="Watson M."/>
            <person name="Adriaenssens E.M."/>
            <person name="Foster-Nyarko E."/>
            <person name="Jarju S."/>
            <person name="Secka A."/>
            <person name="Antonio M."/>
            <person name="Oren A."/>
            <person name="Chaudhuri R."/>
            <person name="La Ragione R.M."/>
            <person name="Hildebrand F."/>
            <person name="Pallen M.J."/>
        </authorList>
    </citation>
    <scope>NUCLEOTIDE SEQUENCE [LARGE SCALE GENOMIC DNA]</scope>
    <source>
        <strain evidence="2 3">Sa1YUN3</strain>
    </source>
</reference>
<dbReference type="Proteomes" id="UP000616346">
    <property type="component" value="Unassembled WGS sequence"/>
</dbReference>
<feature type="domain" description="LUD" evidence="1">
    <location>
        <begin position="40"/>
        <end position="205"/>
    </location>
</feature>
<name>A0ABR8VCV3_9BACT</name>
<dbReference type="PANTHER" id="PTHR43682">
    <property type="entry name" value="LACTATE UTILIZATION PROTEIN C"/>
    <property type="match status" value="1"/>
</dbReference>
<accession>A0ABR8VCV3</accession>
<dbReference type="RefSeq" id="WP_178257109.1">
    <property type="nucleotide sequence ID" value="NZ_JACSPQ010000011.1"/>
</dbReference>
<dbReference type="SUPFAM" id="SSF100950">
    <property type="entry name" value="NagB/RpiA/CoA transferase-like"/>
    <property type="match status" value="1"/>
</dbReference>